<dbReference type="Gene3D" id="3.30.565.10">
    <property type="entry name" value="Histidine kinase-like ATPase, C-terminal domain"/>
    <property type="match status" value="1"/>
</dbReference>
<feature type="transmembrane region" description="Helical" evidence="4">
    <location>
        <begin position="123"/>
        <end position="146"/>
    </location>
</feature>
<dbReference type="InterPro" id="IPR003594">
    <property type="entry name" value="HATPase_dom"/>
</dbReference>
<dbReference type="Proteomes" id="UP000249082">
    <property type="component" value="Unassembled WGS sequence"/>
</dbReference>
<feature type="domain" description="Histidine kinase/HSP90-like ATPase" evidence="5">
    <location>
        <begin position="460"/>
        <end position="549"/>
    </location>
</feature>
<evidence type="ECO:0000256" key="2">
    <source>
        <dbReference type="ARBA" id="ARBA00022777"/>
    </source>
</evidence>
<reference evidence="6 7" key="1">
    <citation type="submission" date="2017-08" db="EMBL/GenBank/DDBJ databases">
        <title>Infants hospitalized years apart are colonized by the same room-sourced microbial strains.</title>
        <authorList>
            <person name="Brooks B."/>
            <person name="Olm M.R."/>
            <person name="Firek B.A."/>
            <person name="Baker R."/>
            <person name="Thomas B.C."/>
            <person name="Morowitz M.J."/>
            <person name="Banfield J.F."/>
        </authorList>
    </citation>
    <scope>NUCLEOTIDE SEQUENCE [LARGE SCALE GENOMIC DNA]</scope>
    <source>
        <strain evidence="6">S2_005_002_R2_33</strain>
    </source>
</reference>
<comment type="caution">
    <text evidence="6">The sequence shown here is derived from an EMBL/GenBank/DDBJ whole genome shotgun (WGS) entry which is preliminary data.</text>
</comment>
<proteinExistence type="predicted"/>
<keyword evidence="4" id="KW-1133">Transmembrane helix</keyword>
<dbReference type="InterPro" id="IPR011712">
    <property type="entry name" value="Sig_transdc_His_kin_sub3_dim/P"/>
</dbReference>
<dbReference type="InterPro" id="IPR050482">
    <property type="entry name" value="Sensor_HK_TwoCompSys"/>
</dbReference>
<accession>A0A2W5R278</accession>
<feature type="transmembrane region" description="Helical" evidence="4">
    <location>
        <begin position="57"/>
        <end position="76"/>
    </location>
</feature>
<keyword evidence="1" id="KW-0808">Transferase</keyword>
<evidence type="ECO:0000313" key="7">
    <source>
        <dbReference type="Proteomes" id="UP000249082"/>
    </source>
</evidence>
<feature type="transmembrane region" description="Helical" evidence="4">
    <location>
        <begin position="27"/>
        <end position="45"/>
    </location>
</feature>
<dbReference type="SMART" id="SM00387">
    <property type="entry name" value="HATPase_c"/>
    <property type="match status" value="1"/>
</dbReference>
<feature type="transmembrane region" description="Helical" evidence="4">
    <location>
        <begin position="82"/>
        <end position="102"/>
    </location>
</feature>
<evidence type="ECO:0000259" key="5">
    <source>
        <dbReference type="SMART" id="SM00387"/>
    </source>
</evidence>
<organism evidence="6 7">
    <name type="scientific">Novosphingobium pentaromativorans</name>
    <dbReference type="NCBI Taxonomy" id="205844"/>
    <lineage>
        <taxon>Bacteria</taxon>
        <taxon>Pseudomonadati</taxon>
        <taxon>Pseudomonadota</taxon>
        <taxon>Alphaproteobacteria</taxon>
        <taxon>Sphingomonadales</taxon>
        <taxon>Sphingomonadaceae</taxon>
        <taxon>Novosphingobium</taxon>
    </lineage>
</organism>
<keyword evidence="4" id="KW-0472">Membrane</keyword>
<dbReference type="EMBL" id="QFPX01000001">
    <property type="protein sequence ID" value="PZQ57590.1"/>
    <property type="molecule type" value="Genomic_DNA"/>
</dbReference>
<dbReference type="GO" id="GO:0000155">
    <property type="term" value="F:phosphorelay sensor kinase activity"/>
    <property type="evidence" value="ECO:0007669"/>
    <property type="project" value="InterPro"/>
</dbReference>
<keyword evidence="4" id="KW-0812">Transmembrane</keyword>
<evidence type="ECO:0000256" key="3">
    <source>
        <dbReference type="ARBA" id="ARBA00023012"/>
    </source>
</evidence>
<dbReference type="Gene3D" id="1.20.5.1930">
    <property type="match status" value="1"/>
</dbReference>
<gene>
    <name evidence="6" type="ORF">DI555_01300</name>
</gene>
<dbReference type="Pfam" id="PF07730">
    <property type="entry name" value="HisKA_3"/>
    <property type="match status" value="1"/>
</dbReference>
<dbReference type="CDD" id="cd16917">
    <property type="entry name" value="HATPase_UhpB-NarQ-NarX-like"/>
    <property type="match status" value="1"/>
</dbReference>
<dbReference type="GO" id="GO:0016020">
    <property type="term" value="C:membrane"/>
    <property type="evidence" value="ECO:0007669"/>
    <property type="project" value="InterPro"/>
</dbReference>
<dbReference type="PANTHER" id="PTHR24421">
    <property type="entry name" value="NITRATE/NITRITE SENSOR PROTEIN NARX-RELATED"/>
    <property type="match status" value="1"/>
</dbReference>
<evidence type="ECO:0000313" key="6">
    <source>
        <dbReference type="EMBL" id="PZQ57590.1"/>
    </source>
</evidence>
<feature type="transmembrane region" description="Helical" evidence="4">
    <location>
        <begin position="158"/>
        <end position="179"/>
    </location>
</feature>
<sequence length="551" mass="60771">MGRTFEATASGLSRVRNALLITDPNRLISYGRLVTAVFALIAIYLDPTQPIRYRAEAQDVLAAYLVMAILLVAVPIRRPVDSMVHFGIHILDTAILGWLAFLTNELTSPFFSFLPFTLLAMTVRWGFMGAMVGAVMLEVVLFAIGIPDILDGESELNVLIIRTVYFLVCAVMLGYFGAYRESSRERLARLASWPMDAGVGDRRGWLAELCGHSGAVTGCESLILIWREQDEPTGFIAHWRKGRLKLLPLDPDTFRSLFSEAQLDFMDRTRASLVGPDEMTRLTRVLDTLRLPRPRPHDYAVRSGFSGLRFRGALIAVDPDGRPEDALALTEIIAARTGSELEHVELVARRADSARAEERSRLGQDLHDSVLQDLTATSLKLRSLAAREPAVAQDLKGIEELVTEQQRRIRRFVEEQRDVFGDQPTDMVADLRRQADILEKKWGVTVAFDWHGRATHLPRNLVEEVIALFSEATANAVRHGAATRVALEARRVGSALELGVADNGRGLGPAASGIGPASLRSRAIQLGGSIALDDRPDGLRVTMVIPLEEAA</sequence>
<dbReference type="AlphaFoldDB" id="A0A2W5R278"/>
<keyword evidence="3" id="KW-0902">Two-component regulatory system</keyword>
<evidence type="ECO:0000256" key="1">
    <source>
        <dbReference type="ARBA" id="ARBA00022679"/>
    </source>
</evidence>
<dbReference type="InterPro" id="IPR036890">
    <property type="entry name" value="HATPase_C_sf"/>
</dbReference>
<evidence type="ECO:0000256" key="4">
    <source>
        <dbReference type="SAM" id="Phobius"/>
    </source>
</evidence>
<keyword evidence="2 6" id="KW-0418">Kinase</keyword>
<protein>
    <submittedName>
        <fullName evidence="6">Two-component sensor histidine kinase</fullName>
    </submittedName>
</protein>
<dbReference type="GO" id="GO:0046983">
    <property type="term" value="F:protein dimerization activity"/>
    <property type="evidence" value="ECO:0007669"/>
    <property type="project" value="InterPro"/>
</dbReference>
<name>A0A2W5R278_9SPHN</name>
<dbReference type="SUPFAM" id="SSF55874">
    <property type="entry name" value="ATPase domain of HSP90 chaperone/DNA topoisomerase II/histidine kinase"/>
    <property type="match status" value="1"/>
</dbReference>